<sequence length="71" mass="7885">MCVFECIYVCVCVCCVCVAVKVCGSVVAQLLPRPAFVYFMLFYDTTRGRGGGVPMGSKVWRQFTDSFAVLR</sequence>
<keyword evidence="1" id="KW-1133">Transmembrane helix</keyword>
<dbReference type="AlphaFoldDB" id="A0A2M4D2D0"/>
<feature type="transmembrane region" description="Helical" evidence="1">
    <location>
        <begin position="7"/>
        <end position="31"/>
    </location>
</feature>
<keyword evidence="1" id="KW-0472">Membrane</keyword>
<reference evidence="2" key="1">
    <citation type="submission" date="2018-01" db="EMBL/GenBank/DDBJ databases">
        <title>An insight into the sialome of Amazonian anophelines.</title>
        <authorList>
            <person name="Ribeiro J.M."/>
            <person name="Scarpassa V."/>
            <person name="Calvo E."/>
        </authorList>
    </citation>
    <scope>NUCLEOTIDE SEQUENCE</scope>
</reference>
<name>A0A2M4D2D0_ANODA</name>
<evidence type="ECO:0000256" key="1">
    <source>
        <dbReference type="SAM" id="Phobius"/>
    </source>
</evidence>
<accession>A0A2M4D2D0</accession>
<dbReference type="EMBL" id="GGFL01007517">
    <property type="protein sequence ID" value="MBW71695.1"/>
    <property type="molecule type" value="Transcribed_RNA"/>
</dbReference>
<protein>
    <submittedName>
        <fullName evidence="2">Putative secreted protein</fullName>
    </submittedName>
</protein>
<keyword evidence="1" id="KW-0812">Transmembrane</keyword>
<organism evidence="2">
    <name type="scientific">Anopheles darlingi</name>
    <name type="common">Mosquito</name>
    <dbReference type="NCBI Taxonomy" id="43151"/>
    <lineage>
        <taxon>Eukaryota</taxon>
        <taxon>Metazoa</taxon>
        <taxon>Ecdysozoa</taxon>
        <taxon>Arthropoda</taxon>
        <taxon>Hexapoda</taxon>
        <taxon>Insecta</taxon>
        <taxon>Pterygota</taxon>
        <taxon>Neoptera</taxon>
        <taxon>Endopterygota</taxon>
        <taxon>Diptera</taxon>
        <taxon>Nematocera</taxon>
        <taxon>Culicoidea</taxon>
        <taxon>Culicidae</taxon>
        <taxon>Anophelinae</taxon>
        <taxon>Anopheles</taxon>
    </lineage>
</organism>
<proteinExistence type="predicted"/>
<evidence type="ECO:0000313" key="2">
    <source>
        <dbReference type="EMBL" id="MBW71695.1"/>
    </source>
</evidence>